<dbReference type="EMBL" id="CP129970">
    <property type="protein sequence ID" value="WMN07887.1"/>
    <property type="molecule type" value="Genomic_DNA"/>
</dbReference>
<evidence type="ECO:0000256" key="6">
    <source>
        <dbReference type="ARBA" id="ARBA00022741"/>
    </source>
</evidence>
<gene>
    <name evidence="12" type="primary">cysD</name>
    <name evidence="13" type="ORF">QYS47_13745</name>
    <name evidence="12" type="ORF">QYS48_05025</name>
</gene>
<dbReference type="Proteomes" id="UP001232019">
    <property type="component" value="Chromosome"/>
</dbReference>
<dbReference type="InterPro" id="IPR011784">
    <property type="entry name" value="SO4_adenylTrfase_ssu"/>
</dbReference>
<keyword evidence="4 12" id="KW-0808">Transferase</keyword>
<dbReference type="AlphaFoldDB" id="A0AA51N7Y0"/>
<dbReference type="NCBIfam" id="NF003587">
    <property type="entry name" value="PRK05253.1"/>
    <property type="match status" value="1"/>
</dbReference>
<dbReference type="InterPro" id="IPR002500">
    <property type="entry name" value="PAPS_reduct_dom"/>
</dbReference>
<dbReference type="EMBL" id="CP129968">
    <property type="protein sequence ID" value="WNB17887.1"/>
    <property type="molecule type" value="Genomic_DNA"/>
</dbReference>
<accession>A0AA51N7Y0</accession>
<evidence type="ECO:0000256" key="1">
    <source>
        <dbReference type="ARBA" id="ARBA00008885"/>
    </source>
</evidence>
<dbReference type="Pfam" id="PF01507">
    <property type="entry name" value="PAPS_reduct"/>
    <property type="match status" value="1"/>
</dbReference>
<sequence>MSSYNLSHLDQLESEAIYVFREVAAQFEKPVILFSGGKDSITMVHLAKKAFWPAKVPFPLLHIDTGHNFPEALEFRDNLAERYNVNLDVGLVQDSIDRGTAVEEKGVNPSRNTLQSITLLEKLEEGQYDAAFGGGRRDEEKARAKERFFSHRDDFGQWDPKNQRPELWNLYNGKKAPGESFRIFPISNWTEMDVWQYIKKEKIELPSIYFSHKREVVNRNGVLIAKSPYNTLLEGEAYEEKIIRYRTLGCMTITGAVESEADDLDKIIEEVAAARQTERGGRADDKRSEAAMEERKKQGYF</sequence>
<comment type="similarity">
    <text evidence="1">Belongs to the PAPS reductase family. CysD subfamily.</text>
</comment>
<reference evidence="12 14" key="1">
    <citation type="submission" date="2023-08" db="EMBL/GenBank/DDBJ databases">
        <title>Comparative genomics and taxonomic characterization of three novel marine species of genus Marivirga.</title>
        <authorList>
            <person name="Muhammad N."/>
            <person name="Kim S.-G."/>
        </authorList>
    </citation>
    <scope>NUCLEOTIDE SEQUENCE [LARGE SCALE GENOMIC DNA]</scope>
    <source>
        <strain evidence="12 14">ABR2-2</strain>
        <strain evidence="13">BKB1-2</strain>
    </source>
</reference>
<keyword evidence="6" id="KW-0547">Nucleotide-binding</keyword>
<dbReference type="InterPro" id="IPR050128">
    <property type="entry name" value="Sulfate_adenylyltrnsfr_sub2"/>
</dbReference>
<dbReference type="PIRSF" id="PIRSF002936">
    <property type="entry name" value="CysDAde_trans"/>
    <property type="match status" value="1"/>
</dbReference>
<evidence type="ECO:0000256" key="2">
    <source>
        <dbReference type="ARBA" id="ARBA00012391"/>
    </source>
</evidence>
<protein>
    <recommendedName>
        <fullName evidence="3">Sulfate adenylyltransferase subunit 2</fullName>
        <ecNumber evidence="2">2.7.7.4</ecNumber>
    </recommendedName>
    <alternativeName>
        <fullName evidence="8">ATP-sulfurylase small subunit</fullName>
    </alternativeName>
    <alternativeName>
        <fullName evidence="9">Sulfate adenylate transferase</fullName>
    </alternativeName>
</protein>
<dbReference type="InterPro" id="IPR014729">
    <property type="entry name" value="Rossmann-like_a/b/a_fold"/>
</dbReference>
<accession>A0AA52EYH9</accession>
<keyword evidence="14" id="KW-1185">Reference proteome</keyword>
<dbReference type="GO" id="GO:0000103">
    <property type="term" value="P:sulfate assimilation"/>
    <property type="evidence" value="ECO:0007669"/>
    <property type="project" value="InterPro"/>
</dbReference>
<organism evidence="12 14">
    <name type="scientific">Marivirga arenosa</name>
    <dbReference type="NCBI Taxonomy" id="3059076"/>
    <lineage>
        <taxon>Bacteria</taxon>
        <taxon>Pseudomonadati</taxon>
        <taxon>Bacteroidota</taxon>
        <taxon>Cytophagia</taxon>
        <taxon>Cytophagales</taxon>
        <taxon>Marivirgaceae</taxon>
        <taxon>Marivirga</taxon>
    </lineage>
</organism>
<evidence type="ECO:0000256" key="7">
    <source>
        <dbReference type="ARBA" id="ARBA00022840"/>
    </source>
</evidence>
<evidence type="ECO:0000256" key="8">
    <source>
        <dbReference type="ARBA" id="ARBA00030256"/>
    </source>
</evidence>
<evidence type="ECO:0000313" key="13">
    <source>
        <dbReference type="EMBL" id="WNB17887.1"/>
    </source>
</evidence>
<evidence type="ECO:0000256" key="5">
    <source>
        <dbReference type="ARBA" id="ARBA00022695"/>
    </source>
</evidence>
<dbReference type="Gene3D" id="3.40.50.620">
    <property type="entry name" value="HUPs"/>
    <property type="match status" value="1"/>
</dbReference>
<evidence type="ECO:0000259" key="11">
    <source>
        <dbReference type="Pfam" id="PF01507"/>
    </source>
</evidence>
<dbReference type="PANTHER" id="PTHR43196">
    <property type="entry name" value="SULFATE ADENYLYLTRANSFERASE SUBUNIT 2"/>
    <property type="match status" value="1"/>
</dbReference>
<dbReference type="SUPFAM" id="SSF52402">
    <property type="entry name" value="Adenine nucleotide alpha hydrolases-like"/>
    <property type="match status" value="1"/>
</dbReference>
<feature type="domain" description="Phosphoadenosine phosphosulphate reductase" evidence="11">
    <location>
        <begin position="30"/>
        <end position="255"/>
    </location>
</feature>
<keyword evidence="7" id="KW-0067">ATP-binding</keyword>
<proteinExistence type="inferred from homology"/>
<evidence type="ECO:0000256" key="3">
    <source>
        <dbReference type="ARBA" id="ARBA00022004"/>
    </source>
</evidence>
<dbReference type="KEGG" id="marp:QYS47_13745"/>
<dbReference type="NCBIfam" id="NF009214">
    <property type="entry name" value="PRK12563.1"/>
    <property type="match status" value="1"/>
</dbReference>
<evidence type="ECO:0000256" key="10">
    <source>
        <dbReference type="SAM" id="MobiDB-lite"/>
    </source>
</evidence>
<dbReference type="Proteomes" id="UP001244443">
    <property type="component" value="Chromosome"/>
</dbReference>
<feature type="region of interest" description="Disordered" evidence="10">
    <location>
        <begin position="276"/>
        <end position="301"/>
    </location>
</feature>
<evidence type="ECO:0000313" key="14">
    <source>
        <dbReference type="Proteomes" id="UP001244443"/>
    </source>
</evidence>
<dbReference type="GO" id="GO:0005524">
    <property type="term" value="F:ATP binding"/>
    <property type="evidence" value="ECO:0007669"/>
    <property type="project" value="UniProtKB-KW"/>
</dbReference>
<evidence type="ECO:0000313" key="12">
    <source>
        <dbReference type="EMBL" id="WMN07887.1"/>
    </source>
</evidence>
<dbReference type="NCBIfam" id="TIGR02039">
    <property type="entry name" value="CysD"/>
    <property type="match status" value="1"/>
</dbReference>
<evidence type="ECO:0000256" key="9">
    <source>
        <dbReference type="ARBA" id="ARBA00031812"/>
    </source>
</evidence>
<dbReference type="EC" id="2.7.7.4" evidence="2"/>
<keyword evidence="5 12" id="KW-0548">Nucleotidyltransferase</keyword>
<dbReference type="RefSeq" id="WP_308358182.1">
    <property type="nucleotide sequence ID" value="NZ_CP129968.2"/>
</dbReference>
<dbReference type="GO" id="GO:0004781">
    <property type="term" value="F:sulfate adenylyltransferase (ATP) activity"/>
    <property type="evidence" value="ECO:0007669"/>
    <property type="project" value="UniProtKB-EC"/>
</dbReference>
<name>A0AA51N7Y0_9BACT</name>
<evidence type="ECO:0000256" key="4">
    <source>
        <dbReference type="ARBA" id="ARBA00022679"/>
    </source>
</evidence>
<dbReference type="PANTHER" id="PTHR43196:SF1">
    <property type="entry name" value="SULFATE ADENYLYLTRANSFERASE SUBUNIT 2"/>
    <property type="match status" value="1"/>
</dbReference>